<name>A0A560WGD8_9MICO</name>
<dbReference type="AlphaFoldDB" id="A0A560WGD8"/>
<evidence type="ECO:0000256" key="4">
    <source>
        <dbReference type="ARBA" id="ARBA00023163"/>
    </source>
</evidence>
<dbReference type="PIRSF" id="PIRSF036625">
    <property type="entry name" value="GAF_ANTAR"/>
    <property type="match status" value="1"/>
</dbReference>
<dbReference type="InterPro" id="IPR011006">
    <property type="entry name" value="CheY-like_superfamily"/>
</dbReference>
<feature type="domain" description="ANTAR" evidence="5">
    <location>
        <begin position="168"/>
        <end position="229"/>
    </location>
</feature>
<dbReference type="SUPFAM" id="SSF55781">
    <property type="entry name" value="GAF domain-like"/>
    <property type="match status" value="1"/>
</dbReference>
<keyword evidence="3" id="KW-0805">Transcription regulation</keyword>
<keyword evidence="1" id="KW-0808">Transferase</keyword>
<dbReference type="GO" id="GO:0003723">
    <property type="term" value="F:RNA binding"/>
    <property type="evidence" value="ECO:0007669"/>
    <property type="project" value="InterPro"/>
</dbReference>
<evidence type="ECO:0000256" key="2">
    <source>
        <dbReference type="ARBA" id="ARBA00022777"/>
    </source>
</evidence>
<dbReference type="InterPro" id="IPR003018">
    <property type="entry name" value="GAF"/>
</dbReference>
<dbReference type="PROSITE" id="PS50921">
    <property type="entry name" value="ANTAR"/>
    <property type="match status" value="1"/>
</dbReference>
<proteinExistence type="predicted"/>
<gene>
    <name evidence="6" type="ORF">FB557_0287</name>
</gene>
<evidence type="ECO:0000313" key="7">
    <source>
        <dbReference type="Proteomes" id="UP000315628"/>
    </source>
</evidence>
<dbReference type="EMBL" id="VIUW01000001">
    <property type="protein sequence ID" value="TWD16751.1"/>
    <property type="molecule type" value="Genomic_DNA"/>
</dbReference>
<dbReference type="Proteomes" id="UP000315628">
    <property type="component" value="Unassembled WGS sequence"/>
</dbReference>
<dbReference type="GO" id="GO:0016301">
    <property type="term" value="F:kinase activity"/>
    <property type="evidence" value="ECO:0007669"/>
    <property type="project" value="UniProtKB-KW"/>
</dbReference>
<dbReference type="Pfam" id="PF03861">
    <property type="entry name" value="ANTAR"/>
    <property type="match status" value="1"/>
</dbReference>
<sequence>MNSPGPAQATALLDQLDGVIDSFEALQRYLDDVVHVVAAEVPGCDAVGITLVADGKATTAAYTSAVTLDIDAMQYALEEGPCLEAHETKQVVRAELDEAYDRWPRFTDAAQEEKTRALIAYPLLAGGTSVGALNLYARSASALAGTDDVVMLAAGAHVGRVVAAGLKVIEARELAGQLEQALASRAVIEQAKGVLMGRHGFTEVEAFDLIKKQSQRTNIKLRLVARSIVDDATGSQLPSAGQAVD</sequence>
<evidence type="ECO:0000259" key="5">
    <source>
        <dbReference type="PROSITE" id="PS50921"/>
    </source>
</evidence>
<dbReference type="InterPro" id="IPR012074">
    <property type="entry name" value="GAF_ANTAR"/>
</dbReference>
<keyword evidence="7" id="KW-1185">Reference proteome</keyword>
<dbReference type="SUPFAM" id="SSF52172">
    <property type="entry name" value="CheY-like"/>
    <property type="match status" value="1"/>
</dbReference>
<dbReference type="InterPro" id="IPR029016">
    <property type="entry name" value="GAF-like_dom_sf"/>
</dbReference>
<dbReference type="InterPro" id="IPR036388">
    <property type="entry name" value="WH-like_DNA-bd_sf"/>
</dbReference>
<dbReference type="InterPro" id="IPR005561">
    <property type="entry name" value="ANTAR"/>
</dbReference>
<dbReference type="Gene3D" id="1.10.10.10">
    <property type="entry name" value="Winged helix-like DNA-binding domain superfamily/Winged helix DNA-binding domain"/>
    <property type="match status" value="1"/>
</dbReference>
<accession>A0A560WGD8</accession>
<comment type="caution">
    <text evidence="6">The sequence shown here is derived from an EMBL/GenBank/DDBJ whole genome shotgun (WGS) entry which is preliminary data.</text>
</comment>
<evidence type="ECO:0000256" key="3">
    <source>
        <dbReference type="ARBA" id="ARBA00023015"/>
    </source>
</evidence>
<dbReference type="Pfam" id="PF13185">
    <property type="entry name" value="GAF_2"/>
    <property type="match status" value="1"/>
</dbReference>
<dbReference type="Gene3D" id="3.30.450.40">
    <property type="match status" value="1"/>
</dbReference>
<dbReference type="SMART" id="SM01012">
    <property type="entry name" value="ANTAR"/>
    <property type="match status" value="1"/>
</dbReference>
<dbReference type="RefSeq" id="WP_144854969.1">
    <property type="nucleotide sequence ID" value="NZ_BAAAYT010000006.1"/>
</dbReference>
<protein>
    <submittedName>
        <fullName evidence="6">GAF domain-containing protein</fullName>
    </submittedName>
</protein>
<dbReference type="OrthoDB" id="4935162at2"/>
<dbReference type="SMART" id="SM00065">
    <property type="entry name" value="GAF"/>
    <property type="match status" value="1"/>
</dbReference>
<evidence type="ECO:0000313" key="6">
    <source>
        <dbReference type="EMBL" id="TWD16751.1"/>
    </source>
</evidence>
<keyword evidence="2" id="KW-0418">Kinase</keyword>
<organism evidence="6 7">
    <name type="scientific">Marihabitans asiaticum</name>
    <dbReference type="NCBI Taxonomy" id="415218"/>
    <lineage>
        <taxon>Bacteria</taxon>
        <taxon>Bacillati</taxon>
        <taxon>Actinomycetota</taxon>
        <taxon>Actinomycetes</taxon>
        <taxon>Micrococcales</taxon>
        <taxon>Intrasporangiaceae</taxon>
        <taxon>Marihabitans</taxon>
    </lineage>
</organism>
<reference evidence="6 7" key="1">
    <citation type="submission" date="2019-06" db="EMBL/GenBank/DDBJ databases">
        <title>Sequencing the genomes of 1000 actinobacteria strains.</title>
        <authorList>
            <person name="Klenk H.-P."/>
        </authorList>
    </citation>
    <scope>NUCLEOTIDE SEQUENCE [LARGE SCALE GENOMIC DNA]</scope>
    <source>
        <strain evidence="6 7">DSM 18935</strain>
    </source>
</reference>
<keyword evidence="4" id="KW-0804">Transcription</keyword>
<evidence type="ECO:0000256" key="1">
    <source>
        <dbReference type="ARBA" id="ARBA00022679"/>
    </source>
</evidence>